<dbReference type="PANTHER" id="PTHR15157">
    <property type="entry name" value="UV RADIATION RESISTANCE-ASSOCIATED GENE PROTEIN"/>
    <property type="match status" value="1"/>
</dbReference>
<keyword evidence="1 2" id="KW-0175">Coiled coil</keyword>
<sequence>MARKSSSSCCAICEGSNLASICAPCVNYRLNEYSALMKSLNIVRQSYYSKLFDFLEKKRIADEQNNWISDQNEKLKKLEQRLTYLKAKRVEDKAKVAEQSNDLKSKYESLELAFEIIKKKRTDVLDKFNTDLIYNQRSAYMAITSELFHRQSVIVKQICKIFPLRKASVPFPITYYNLNISNVQMTDSVSFIDLQVNSDAKKDGSNSMCDQICNARLPRGLDPHSVPPEQLAASLGITCLHTVAASTYPALANFRYMIQLLNLIVPILAAPVLHNSGFAGSCSRIWQRASYWDACPFSQSKEYPLFIPRQSFCTSGGENLWSNRSSSNFGVASVESESRPYLESSRSSSFNYSLASPHSLENHTDLQKGISLLKKSVACITTYWYNILDLDMPSEASTFETFGKLLVLLSSSKELQLIRNSLKMACSRFTIAKRMVASTNSLPISDYFAHCSEKQAQQLKSSMWNESSTVSPSSSIVEGEQSILSTVDDNDFSNPNSSFICTAEMIDYVKPKSLEEGWDIVEHPTFSPPLSETEDVEHWLRAMYIDVPKK</sequence>
<organism evidence="3 4">
    <name type="scientific">Zingiber officinale</name>
    <name type="common">Ginger</name>
    <name type="synonym">Amomum zingiber</name>
    <dbReference type="NCBI Taxonomy" id="94328"/>
    <lineage>
        <taxon>Eukaryota</taxon>
        <taxon>Viridiplantae</taxon>
        <taxon>Streptophyta</taxon>
        <taxon>Embryophyta</taxon>
        <taxon>Tracheophyta</taxon>
        <taxon>Spermatophyta</taxon>
        <taxon>Magnoliopsida</taxon>
        <taxon>Liliopsida</taxon>
        <taxon>Zingiberales</taxon>
        <taxon>Zingiberaceae</taxon>
        <taxon>Zingiber</taxon>
    </lineage>
</organism>
<comment type="caution">
    <text evidence="3">The sequence shown here is derived from an EMBL/GenBank/DDBJ whole genome shotgun (WGS) entry which is preliminary data.</text>
</comment>
<keyword evidence="4" id="KW-1185">Reference proteome</keyword>
<dbReference type="GO" id="GO:0005768">
    <property type="term" value="C:endosome"/>
    <property type="evidence" value="ECO:0007669"/>
    <property type="project" value="TreeGrafter"/>
</dbReference>
<evidence type="ECO:0000256" key="1">
    <source>
        <dbReference type="ARBA" id="ARBA00023054"/>
    </source>
</evidence>
<dbReference type="AlphaFoldDB" id="A0A8J5F4C4"/>
<reference evidence="3 4" key="1">
    <citation type="submission" date="2020-08" db="EMBL/GenBank/DDBJ databases">
        <title>Plant Genome Project.</title>
        <authorList>
            <person name="Zhang R.-G."/>
        </authorList>
    </citation>
    <scope>NUCLEOTIDE SEQUENCE [LARGE SCALE GENOMIC DNA]</scope>
    <source>
        <tissue evidence="3">Rhizome</tissue>
    </source>
</reference>
<dbReference type="PANTHER" id="PTHR15157:SF5">
    <property type="entry name" value="UV RADIATION RESISTANCE-ASSOCIATED GENE PROTEIN"/>
    <property type="match status" value="1"/>
</dbReference>
<name>A0A8J5F4C4_ZINOF</name>
<dbReference type="GO" id="GO:0035493">
    <property type="term" value="P:SNARE complex assembly"/>
    <property type="evidence" value="ECO:0007669"/>
    <property type="project" value="TreeGrafter"/>
</dbReference>
<gene>
    <name evidence="3" type="ORF">ZIOFF_061445</name>
</gene>
<evidence type="ECO:0000313" key="3">
    <source>
        <dbReference type="EMBL" id="KAG6478013.1"/>
    </source>
</evidence>
<accession>A0A8J5F4C4</accession>
<evidence type="ECO:0000256" key="2">
    <source>
        <dbReference type="SAM" id="Coils"/>
    </source>
</evidence>
<dbReference type="EMBL" id="JACMSC010000017">
    <property type="protein sequence ID" value="KAG6478013.1"/>
    <property type="molecule type" value="Genomic_DNA"/>
</dbReference>
<dbReference type="Proteomes" id="UP000734854">
    <property type="component" value="Unassembled WGS sequence"/>
</dbReference>
<dbReference type="InterPro" id="IPR018791">
    <property type="entry name" value="UV_resistance/autophagy_Atg14"/>
</dbReference>
<dbReference type="GO" id="GO:0000149">
    <property type="term" value="F:SNARE binding"/>
    <property type="evidence" value="ECO:0007669"/>
    <property type="project" value="TreeGrafter"/>
</dbReference>
<feature type="coiled-coil region" evidence="2">
    <location>
        <begin position="61"/>
        <end position="113"/>
    </location>
</feature>
<dbReference type="GO" id="GO:0032991">
    <property type="term" value="C:protein-containing complex"/>
    <property type="evidence" value="ECO:0007669"/>
    <property type="project" value="UniProtKB-ARBA"/>
</dbReference>
<evidence type="ECO:0000313" key="4">
    <source>
        <dbReference type="Proteomes" id="UP000734854"/>
    </source>
</evidence>
<protein>
    <submittedName>
        <fullName evidence="3">Uncharacterized protein</fullName>
    </submittedName>
</protein>
<dbReference type="Pfam" id="PF10186">
    <property type="entry name" value="ATG14"/>
    <property type="match status" value="2"/>
</dbReference>
<dbReference type="GO" id="GO:0000323">
    <property type="term" value="C:lytic vacuole"/>
    <property type="evidence" value="ECO:0007669"/>
    <property type="project" value="TreeGrafter"/>
</dbReference>
<proteinExistence type="predicted"/>